<dbReference type="SUPFAM" id="SSF56281">
    <property type="entry name" value="Metallo-hydrolase/oxidoreductase"/>
    <property type="match status" value="1"/>
</dbReference>
<dbReference type="Proteomes" id="UP000809273">
    <property type="component" value="Unassembled WGS sequence"/>
</dbReference>
<comment type="caution">
    <text evidence="2">The sequence shown here is derived from an EMBL/GenBank/DDBJ whole genome shotgun (WGS) entry which is preliminary data.</text>
</comment>
<reference evidence="2" key="2">
    <citation type="submission" date="2021-01" db="EMBL/GenBank/DDBJ databases">
        <authorList>
            <person name="Hahn C.R."/>
            <person name="Youssef N.H."/>
            <person name="Elshahed M."/>
        </authorList>
    </citation>
    <scope>NUCLEOTIDE SEQUENCE</scope>
    <source>
        <strain evidence="2">Zod_Metabat.24</strain>
    </source>
</reference>
<protein>
    <submittedName>
        <fullName evidence="2">MBL fold metallo-hydrolase</fullName>
    </submittedName>
</protein>
<dbReference type="SMART" id="SM00849">
    <property type="entry name" value="Lactamase_B"/>
    <property type="match status" value="1"/>
</dbReference>
<dbReference type="InterPro" id="IPR036866">
    <property type="entry name" value="RibonucZ/Hydroxyglut_hydro"/>
</dbReference>
<dbReference type="PANTHER" id="PTHR42951">
    <property type="entry name" value="METALLO-BETA-LACTAMASE DOMAIN-CONTAINING"/>
    <property type="match status" value="1"/>
</dbReference>
<evidence type="ECO:0000259" key="1">
    <source>
        <dbReference type="SMART" id="SM00849"/>
    </source>
</evidence>
<organism evidence="2 3">
    <name type="scientific">Candidatus Zymogenus saltonus</name>
    <dbReference type="NCBI Taxonomy" id="2844893"/>
    <lineage>
        <taxon>Bacteria</taxon>
        <taxon>Deltaproteobacteria</taxon>
        <taxon>Candidatus Zymogenia</taxon>
        <taxon>Candidatus Zymogeniales</taxon>
        <taxon>Candidatus Zymogenaceae</taxon>
        <taxon>Candidatus Zymogenus</taxon>
    </lineage>
</organism>
<accession>A0A9D8KDL5</accession>
<dbReference type="InterPro" id="IPR050855">
    <property type="entry name" value="NDM-1-like"/>
</dbReference>
<sequence>MKKANIDKLLVTDHVYQVAGGTITTADDAAAFLIKGSDPILIDTGAGRSVKRLIENIEAAGIDPNSIKRVVLTHNHIDHIGGMEYLKSKFDVTFLMHELDAEAVEMGDRVATAASMYGVHLNPINVDVTFSEAEFALDFDDTKLILLHTPGHTPGSVSPYIDIDGVRVLFAQDVHGPFMDVFGSDIRMWRKSMEKLKGLLPDVLCEGHFGIFRPRERALAYIDNYLRQYRY</sequence>
<evidence type="ECO:0000313" key="2">
    <source>
        <dbReference type="EMBL" id="MBN1573021.1"/>
    </source>
</evidence>
<dbReference type="Pfam" id="PF00753">
    <property type="entry name" value="Lactamase_B"/>
    <property type="match status" value="1"/>
</dbReference>
<name>A0A9D8KDL5_9DELT</name>
<dbReference type="InterPro" id="IPR001279">
    <property type="entry name" value="Metallo-B-lactamas"/>
</dbReference>
<reference evidence="2" key="1">
    <citation type="journal article" date="2021" name="Environ. Microbiol.">
        <title>Genomic characterization of three novel Desulfobacterota classes expand the metabolic and phylogenetic diversity of the phylum.</title>
        <authorList>
            <person name="Murphy C.L."/>
            <person name="Biggerstaff J."/>
            <person name="Eichhorn A."/>
            <person name="Ewing E."/>
            <person name="Shahan R."/>
            <person name="Soriano D."/>
            <person name="Stewart S."/>
            <person name="VanMol K."/>
            <person name="Walker R."/>
            <person name="Walters P."/>
            <person name="Elshahed M.S."/>
            <person name="Youssef N.H."/>
        </authorList>
    </citation>
    <scope>NUCLEOTIDE SEQUENCE</scope>
    <source>
        <strain evidence="2">Zod_Metabat.24</strain>
    </source>
</reference>
<dbReference type="AlphaFoldDB" id="A0A9D8KDL5"/>
<dbReference type="Gene3D" id="3.60.15.10">
    <property type="entry name" value="Ribonuclease Z/Hydroxyacylglutathione hydrolase-like"/>
    <property type="match status" value="1"/>
</dbReference>
<feature type="domain" description="Metallo-beta-lactamase" evidence="1">
    <location>
        <begin position="28"/>
        <end position="208"/>
    </location>
</feature>
<proteinExistence type="predicted"/>
<dbReference type="PANTHER" id="PTHR42951:SF4">
    <property type="entry name" value="ACYL-COENZYME A THIOESTERASE MBLAC2"/>
    <property type="match status" value="1"/>
</dbReference>
<evidence type="ECO:0000313" key="3">
    <source>
        <dbReference type="Proteomes" id="UP000809273"/>
    </source>
</evidence>
<dbReference type="EMBL" id="JAFGIX010000035">
    <property type="protein sequence ID" value="MBN1573021.1"/>
    <property type="molecule type" value="Genomic_DNA"/>
</dbReference>
<gene>
    <name evidence="2" type="ORF">JW984_07495</name>
</gene>